<comment type="caution">
    <text evidence="1">The sequence shown here is derived from an EMBL/GenBank/DDBJ whole genome shotgun (WGS) entry which is preliminary data.</text>
</comment>
<dbReference type="Proteomes" id="UP001160130">
    <property type="component" value="Unassembled WGS sequence"/>
</dbReference>
<keyword evidence="2" id="KW-1185">Reference proteome</keyword>
<proteinExistence type="predicted"/>
<dbReference type="RefSeq" id="WP_280833958.1">
    <property type="nucleotide sequence ID" value="NZ_JARXVE010000006.1"/>
</dbReference>
<reference evidence="1 2" key="1">
    <citation type="submission" date="2023-04" db="EMBL/GenBank/DDBJ databases">
        <title>Forest soil microbial communities from Buena Vista Peninsula, Colon Province, Panama.</title>
        <authorList>
            <person name="Bouskill N."/>
        </authorList>
    </citation>
    <scope>NUCLEOTIDE SEQUENCE [LARGE SCALE GENOMIC DNA]</scope>
    <source>
        <strain evidence="1 2">AC80</strain>
    </source>
</reference>
<sequence length="88" mass="9191">MDAVSKIEKFAVARLARLGLIDEIATAAELAHRTAGLPHLVSTRSAVSVSAATEMIDAAVRAAHLCRRTNPNTMTGLATIRDVPGGLV</sequence>
<organism evidence="1 2">
    <name type="scientific">Mycolicibacterium frederiksbergense</name>
    <dbReference type="NCBI Taxonomy" id="117567"/>
    <lineage>
        <taxon>Bacteria</taxon>
        <taxon>Bacillati</taxon>
        <taxon>Actinomycetota</taxon>
        <taxon>Actinomycetes</taxon>
        <taxon>Mycobacteriales</taxon>
        <taxon>Mycobacteriaceae</taxon>
        <taxon>Mycolicibacterium</taxon>
    </lineage>
</organism>
<gene>
    <name evidence="1" type="ORF">M2272_004018</name>
</gene>
<evidence type="ECO:0000313" key="1">
    <source>
        <dbReference type="EMBL" id="MDH6197365.1"/>
    </source>
</evidence>
<protein>
    <submittedName>
        <fullName evidence="1">Uncharacterized protein</fullName>
    </submittedName>
</protein>
<name>A0ABT6L4Y7_9MYCO</name>
<dbReference type="EMBL" id="JARXVE010000006">
    <property type="protein sequence ID" value="MDH6197365.1"/>
    <property type="molecule type" value="Genomic_DNA"/>
</dbReference>
<evidence type="ECO:0000313" key="2">
    <source>
        <dbReference type="Proteomes" id="UP001160130"/>
    </source>
</evidence>
<accession>A0ABT6L4Y7</accession>